<protein>
    <submittedName>
        <fullName evidence="2">Uncharacterized protein</fullName>
    </submittedName>
</protein>
<organism evidence="2 3">
    <name type="scientific">Brassica campestris</name>
    <name type="common">Field mustard</name>
    <dbReference type="NCBI Taxonomy" id="3711"/>
    <lineage>
        <taxon>Eukaryota</taxon>
        <taxon>Viridiplantae</taxon>
        <taxon>Streptophyta</taxon>
        <taxon>Embryophyta</taxon>
        <taxon>Tracheophyta</taxon>
        <taxon>Spermatophyta</taxon>
        <taxon>Magnoliopsida</taxon>
        <taxon>eudicotyledons</taxon>
        <taxon>Gunneridae</taxon>
        <taxon>Pentapetalae</taxon>
        <taxon>rosids</taxon>
        <taxon>malvids</taxon>
        <taxon>Brassicales</taxon>
        <taxon>Brassicaceae</taxon>
        <taxon>Brassiceae</taxon>
        <taxon>Brassica</taxon>
    </lineage>
</organism>
<evidence type="ECO:0000313" key="3">
    <source>
        <dbReference type="Proteomes" id="UP000011750"/>
    </source>
</evidence>
<name>M4DRX6_BRACM</name>
<dbReference type="eggNOG" id="KOG0873">
    <property type="taxonomic scope" value="Eukaryota"/>
</dbReference>
<evidence type="ECO:0000313" key="2">
    <source>
        <dbReference type="EnsemblPlants" id="Bra019269.1-P"/>
    </source>
</evidence>
<dbReference type="EnsemblPlants" id="Bra019269.1">
    <property type="protein sequence ID" value="Bra019269.1-P"/>
    <property type="gene ID" value="Bra019269"/>
</dbReference>
<accession>M4DRX6</accession>
<dbReference type="AlphaFoldDB" id="M4DRX6"/>
<reference evidence="2 3" key="2">
    <citation type="journal article" date="2018" name="Hortic Res">
        <title>Improved Brassica rapa reference genome by single-molecule sequencing and chromosome conformation capture technologies.</title>
        <authorList>
            <person name="Zhang L."/>
            <person name="Cai X."/>
            <person name="Wu J."/>
            <person name="Liu M."/>
            <person name="Grob S."/>
            <person name="Cheng F."/>
            <person name="Liang J."/>
            <person name="Cai C."/>
            <person name="Liu Z."/>
            <person name="Liu B."/>
            <person name="Wang F."/>
            <person name="Li S."/>
            <person name="Liu F."/>
            <person name="Li X."/>
            <person name="Cheng L."/>
            <person name="Yang W."/>
            <person name="Li M.H."/>
            <person name="Grossniklaus U."/>
            <person name="Zheng H."/>
            <person name="Wang X."/>
        </authorList>
    </citation>
    <scope>NUCLEOTIDE SEQUENCE [LARGE SCALE GENOMIC DNA]</scope>
    <source>
        <strain evidence="2 3">cv. Chiifu-401-42</strain>
    </source>
</reference>
<dbReference type="HOGENOM" id="CLU_2137000_0_0_1"/>
<dbReference type="STRING" id="51351.M4DRX6"/>
<dbReference type="Gramene" id="Bra019269.1">
    <property type="protein sequence ID" value="Bra019269.1-P"/>
    <property type="gene ID" value="Bra019269"/>
</dbReference>
<sequence length="113" mass="12959">MRKEKIEEPGACGTRVGSWSNWLDPLPLVFVELARSAWFDRYKIQPKVKNFFSDMFCYYIDIMKMFILVVGPLQLVSYLSIQVTHLSSPLPWNQAFPSPDPPPSCSRSGRESS</sequence>
<keyword evidence="3" id="KW-1185">Reference proteome</keyword>
<dbReference type="Proteomes" id="UP000011750">
    <property type="component" value="Chromosome A03"/>
</dbReference>
<evidence type="ECO:0000256" key="1">
    <source>
        <dbReference type="SAM" id="MobiDB-lite"/>
    </source>
</evidence>
<feature type="region of interest" description="Disordered" evidence="1">
    <location>
        <begin position="92"/>
        <end position="113"/>
    </location>
</feature>
<dbReference type="InParanoid" id="M4DRX6"/>
<proteinExistence type="predicted"/>
<reference evidence="2" key="3">
    <citation type="submission" date="2023-03" db="UniProtKB">
        <authorList>
            <consortium name="EnsemblPlants"/>
        </authorList>
    </citation>
    <scope>IDENTIFICATION</scope>
    <source>
        <strain evidence="2">cv. Chiifu-401-42</strain>
    </source>
</reference>
<reference evidence="2 3" key="1">
    <citation type="journal article" date="2011" name="Nat. Genet.">
        <title>The genome of the mesopolyploid crop species Brassica rapa.</title>
        <authorList>
            <consortium name="Brassica rapa Genome Sequencing Project Consortium"/>
            <person name="Wang X."/>
            <person name="Wang H."/>
            <person name="Wang J."/>
            <person name="Sun R."/>
            <person name="Wu J."/>
            <person name="Liu S."/>
            <person name="Bai Y."/>
            <person name="Mun J.H."/>
            <person name="Bancroft I."/>
            <person name="Cheng F."/>
            <person name="Huang S."/>
            <person name="Li X."/>
            <person name="Hua W."/>
            <person name="Wang J."/>
            <person name="Wang X."/>
            <person name="Freeling M."/>
            <person name="Pires J.C."/>
            <person name="Paterson A.H."/>
            <person name="Chalhoub B."/>
            <person name="Wang B."/>
            <person name="Hayward A."/>
            <person name="Sharpe A.G."/>
            <person name="Park B.S."/>
            <person name="Weisshaar B."/>
            <person name="Liu B."/>
            <person name="Li B."/>
            <person name="Liu B."/>
            <person name="Tong C."/>
            <person name="Song C."/>
            <person name="Duran C."/>
            <person name="Peng C."/>
            <person name="Geng C."/>
            <person name="Koh C."/>
            <person name="Lin C."/>
            <person name="Edwards D."/>
            <person name="Mu D."/>
            <person name="Shen D."/>
            <person name="Soumpourou E."/>
            <person name="Li F."/>
            <person name="Fraser F."/>
            <person name="Conant G."/>
            <person name="Lassalle G."/>
            <person name="King G.J."/>
            <person name="Bonnema G."/>
            <person name="Tang H."/>
            <person name="Wang H."/>
            <person name="Belcram H."/>
            <person name="Zhou H."/>
            <person name="Hirakawa H."/>
            <person name="Abe H."/>
            <person name="Guo H."/>
            <person name="Wang H."/>
            <person name="Jin H."/>
            <person name="Parkin I.A."/>
            <person name="Batley J."/>
            <person name="Kim J.S."/>
            <person name="Just J."/>
            <person name="Li J."/>
            <person name="Xu J."/>
            <person name="Deng J."/>
            <person name="Kim J.A."/>
            <person name="Li J."/>
            <person name="Yu J."/>
            <person name="Meng J."/>
            <person name="Wang J."/>
            <person name="Min J."/>
            <person name="Poulain J."/>
            <person name="Wang J."/>
            <person name="Hatakeyama K."/>
            <person name="Wu K."/>
            <person name="Wang L."/>
            <person name="Fang L."/>
            <person name="Trick M."/>
            <person name="Links M.G."/>
            <person name="Zhao M."/>
            <person name="Jin M."/>
            <person name="Ramchiary N."/>
            <person name="Drou N."/>
            <person name="Berkman P.J."/>
            <person name="Cai Q."/>
            <person name="Huang Q."/>
            <person name="Li R."/>
            <person name="Tabata S."/>
            <person name="Cheng S."/>
            <person name="Zhang S."/>
            <person name="Zhang S."/>
            <person name="Huang S."/>
            <person name="Sato S."/>
            <person name="Sun S."/>
            <person name="Kwon S.J."/>
            <person name="Choi S.R."/>
            <person name="Lee T.H."/>
            <person name="Fan W."/>
            <person name="Zhao X."/>
            <person name="Tan X."/>
            <person name="Xu X."/>
            <person name="Wang Y."/>
            <person name="Qiu Y."/>
            <person name="Yin Y."/>
            <person name="Li Y."/>
            <person name="Du Y."/>
            <person name="Liao Y."/>
            <person name="Lim Y."/>
            <person name="Narusaka Y."/>
            <person name="Wang Y."/>
            <person name="Wang Z."/>
            <person name="Li Z."/>
            <person name="Wang Z."/>
            <person name="Xiong Z."/>
            <person name="Zhang Z."/>
        </authorList>
    </citation>
    <scope>NUCLEOTIDE SEQUENCE [LARGE SCALE GENOMIC DNA]</scope>
    <source>
        <strain evidence="2 3">cv. Chiifu-401-42</strain>
    </source>
</reference>